<organism evidence="2 3">
    <name type="scientific">Acetobacter pasteurianus NBRC 3278</name>
    <dbReference type="NCBI Taxonomy" id="1226660"/>
    <lineage>
        <taxon>Bacteria</taxon>
        <taxon>Pseudomonadati</taxon>
        <taxon>Pseudomonadota</taxon>
        <taxon>Alphaproteobacteria</taxon>
        <taxon>Acetobacterales</taxon>
        <taxon>Acetobacteraceae</taxon>
        <taxon>Acetobacter</taxon>
    </lineage>
</organism>
<evidence type="ECO:0000256" key="1">
    <source>
        <dbReference type="SAM" id="MobiDB-lite"/>
    </source>
</evidence>
<reference evidence="2 3" key="1">
    <citation type="submission" date="2016-06" db="EMBL/GenBank/DDBJ databases">
        <title>Acetobacter pasteurianus NBRC 3278 whole genome sequencing project.</title>
        <authorList>
            <person name="Matsutani M."/>
            <person name="Shiwa Y."/>
            <person name="Okamoto-Kainuma A."/>
            <person name="Ishikawa M."/>
            <person name="Koizumi Y."/>
            <person name="Yoshikawa H."/>
            <person name="Yakushi T."/>
            <person name="Matsushita K."/>
        </authorList>
    </citation>
    <scope>NUCLEOTIDE SEQUENCE [LARGE SCALE GENOMIC DNA]</scope>
    <source>
        <strain evidence="2 3">NBRC 3278</strain>
    </source>
</reference>
<protein>
    <submittedName>
        <fullName evidence="2">Uncharacterized protein</fullName>
    </submittedName>
</protein>
<name>A0A401X7G3_ACEPA</name>
<dbReference type="EMBL" id="BDEV01000117">
    <property type="protein sequence ID" value="GCD63683.1"/>
    <property type="molecule type" value="Genomic_DNA"/>
</dbReference>
<evidence type="ECO:0000313" key="2">
    <source>
        <dbReference type="EMBL" id="GCD63683.1"/>
    </source>
</evidence>
<evidence type="ECO:0000313" key="3">
    <source>
        <dbReference type="Proteomes" id="UP000287385"/>
    </source>
</evidence>
<dbReference type="Proteomes" id="UP000287385">
    <property type="component" value="Unassembled WGS sequence"/>
</dbReference>
<keyword evidence="3" id="KW-1185">Reference proteome</keyword>
<dbReference type="AlphaFoldDB" id="A0A401X7G3"/>
<comment type="caution">
    <text evidence="2">The sequence shown here is derived from an EMBL/GenBank/DDBJ whole genome shotgun (WGS) entry which is preliminary data.</text>
</comment>
<gene>
    <name evidence="2" type="ORF">NBRC3278_2776</name>
</gene>
<accession>A0A401X7G3</accession>
<proteinExistence type="predicted"/>
<sequence length="165" mass="17592">MQGLHAPHGLAPVGAALLFARDGALRLAERTHGLLPEVARRDGLAITHGGEHGHAHVDPDRRQARRDRPFYFALPLDRREPLPSPPGQGDVADHTGQSVPAPESNPSEFGELDAPGLLSGPLYTQRGRIGKTETVVQALSKGRWIARPPGEEALIGAVEIAQGLL</sequence>
<feature type="region of interest" description="Disordered" evidence="1">
    <location>
        <begin position="73"/>
        <end position="117"/>
    </location>
</feature>